<evidence type="ECO:0000256" key="1">
    <source>
        <dbReference type="SAM" id="MobiDB-lite"/>
    </source>
</evidence>
<evidence type="ECO:0000313" key="3">
    <source>
        <dbReference type="Proteomes" id="UP001620626"/>
    </source>
</evidence>
<feature type="compositionally biased region" description="Polar residues" evidence="1">
    <location>
        <begin position="218"/>
        <end position="229"/>
    </location>
</feature>
<comment type="caution">
    <text evidence="2">The sequence shown here is derived from an EMBL/GenBank/DDBJ whole genome shotgun (WGS) entry which is preliminary data.</text>
</comment>
<name>A0ABD2HX43_9BILA</name>
<sequence length="280" mass="30874">MCEWNGGLQPTIMVINIAKRKKGGKENLASVPPPLLFLRLPEMDGSPAEGRTFNGPARPDPTGQHQQQAAAFGHQKPSPPSRGDREGGWEGRRRGREESGGREEKRKGRKRRAGEGKRDEGRRREEGERGEERGGREKGGGEEGKKAEGGRGEESGGRERAREMREGRERRAREGRGSGTPTSRLLRERKGDQSSQQKLLQMTPPPPPRGRGEGGGTASQYFRRSSSSFPAHHTQQNHHQQQQHHSSNRAGHTHCSSRPRTDTAAAAPDGRRTDGSTDDQ</sequence>
<organism evidence="2 3">
    <name type="scientific">Heterodera trifolii</name>
    <dbReference type="NCBI Taxonomy" id="157864"/>
    <lineage>
        <taxon>Eukaryota</taxon>
        <taxon>Metazoa</taxon>
        <taxon>Ecdysozoa</taxon>
        <taxon>Nematoda</taxon>
        <taxon>Chromadorea</taxon>
        <taxon>Rhabditida</taxon>
        <taxon>Tylenchina</taxon>
        <taxon>Tylenchomorpha</taxon>
        <taxon>Tylenchoidea</taxon>
        <taxon>Heteroderidae</taxon>
        <taxon>Heteroderinae</taxon>
        <taxon>Heterodera</taxon>
    </lineage>
</organism>
<feature type="compositionally biased region" description="Basic and acidic residues" evidence="1">
    <location>
        <begin position="113"/>
        <end position="176"/>
    </location>
</feature>
<feature type="region of interest" description="Disordered" evidence="1">
    <location>
        <begin position="38"/>
        <end position="280"/>
    </location>
</feature>
<dbReference type="Proteomes" id="UP001620626">
    <property type="component" value="Unassembled WGS sequence"/>
</dbReference>
<keyword evidence="3" id="KW-1185">Reference proteome</keyword>
<dbReference type="EMBL" id="JBICBT010001393">
    <property type="protein sequence ID" value="KAL3069581.1"/>
    <property type="molecule type" value="Genomic_DNA"/>
</dbReference>
<evidence type="ECO:0000313" key="2">
    <source>
        <dbReference type="EMBL" id="KAL3069581.1"/>
    </source>
</evidence>
<feature type="compositionally biased region" description="Basic and acidic residues" evidence="1">
    <location>
        <begin position="82"/>
        <end position="106"/>
    </location>
</feature>
<gene>
    <name evidence="2" type="ORF">niasHT_031529</name>
</gene>
<feature type="compositionally biased region" description="Low complexity" evidence="1">
    <location>
        <begin position="232"/>
        <end position="245"/>
    </location>
</feature>
<dbReference type="AlphaFoldDB" id="A0ABD2HX43"/>
<accession>A0ABD2HX43</accession>
<protein>
    <submittedName>
        <fullName evidence="2">Uncharacterized protein</fullName>
    </submittedName>
</protein>
<feature type="compositionally biased region" description="Low complexity" evidence="1">
    <location>
        <begin position="63"/>
        <end position="75"/>
    </location>
</feature>
<proteinExistence type="predicted"/>
<reference evidence="2 3" key="1">
    <citation type="submission" date="2024-10" db="EMBL/GenBank/DDBJ databases">
        <authorList>
            <person name="Kim D."/>
        </authorList>
    </citation>
    <scope>NUCLEOTIDE SEQUENCE [LARGE SCALE GENOMIC DNA]</scope>
    <source>
        <strain evidence="2">BH-2024</strain>
    </source>
</reference>
<feature type="compositionally biased region" description="Basic and acidic residues" evidence="1">
    <location>
        <begin position="269"/>
        <end position="280"/>
    </location>
</feature>